<name>T1HJM1_RHOPR</name>
<dbReference type="VEuPathDB" id="VectorBase:RPRC004243"/>
<sequence length="505" mass="57093">MSDRRRSPTHNKPTLSEAPRPPNQRGKHSKQTGGQIPSQVRPPTQPGAGPAGPPPPTPTTQQAPGQQIGNRPIQSKPPQTVQPGQQVKYPGGGPVRPTPAPQQPAGYKPTDGKTNQDNFPDDLVTPPPPPPPQRRIPEVQQPVTISKPTEEPISSEIKQLPIRPPSFNKQIEKVVTSPASELQTIPALPRTSRQNRKSSIDKGLDGAEAIEVETLIIKFNEKLPKCREMREKYEEQMNDENELLLKSIKEEITKTQRYVMQQDVLLIVFECLKKLFDSVDKLQEESFERIYSNWTQSTDRQAKTLGSHALLAAALMVAKSRSRQARVIRRSGCFSYKRLGGVIGNQLIGLYFYRENLTGERSSNTTKICNKKYNVPFEKQKLDAVSRDTRKNTLVDYLEAVHECLNVGKEIKWKLKEYDEGKLYEEYVNNFENAAEEQVTIFEQQGQLRRPTPTGKRGADKKEDIIIRVERLLQVYRDSKNLGRKVGPPNVKETVGVKQKRVPRR</sequence>
<accession>T1HJM1</accession>
<dbReference type="EMBL" id="ACPB03024935">
    <property type="status" value="NOT_ANNOTATED_CDS"/>
    <property type="molecule type" value="Genomic_DNA"/>
</dbReference>
<dbReference type="Proteomes" id="UP000015103">
    <property type="component" value="Unassembled WGS sequence"/>
</dbReference>
<protein>
    <submittedName>
        <fullName evidence="2">Uncharacterized protein</fullName>
    </submittedName>
</protein>
<dbReference type="AlphaFoldDB" id="T1HJM1"/>
<reference evidence="2" key="1">
    <citation type="submission" date="2015-05" db="UniProtKB">
        <authorList>
            <consortium name="EnsemblMetazoa"/>
        </authorList>
    </citation>
    <scope>IDENTIFICATION</scope>
</reference>
<feature type="compositionally biased region" description="Polar residues" evidence="1">
    <location>
        <begin position="68"/>
        <end position="85"/>
    </location>
</feature>
<dbReference type="HOGENOM" id="CLU_540046_0_0_1"/>
<proteinExistence type="predicted"/>
<feature type="region of interest" description="Disordered" evidence="1">
    <location>
        <begin position="481"/>
        <end position="505"/>
    </location>
</feature>
<keyword evidence="3" id="KW-1185">Reference proteome</keyword>
<dbReference type="EnsemblMetazoa" id="RPRC004243-RA">
    <property type="protein sequence ID" value="RPRC004243-PA"/>
    <property type="gene ID" value="RPRC004243"/>
</dbReference>
<dbReference type="InParanoid" id="T1HJM1"/>
<feature type="region of interest" description="Disordered" evidence="1">
    <location>
        <begin position="178"/>
        <end position="201"/>
    </location>
</feature>
<feature type="compositionally biased region" description="Pro residues" evidence="1">
    <location>
        <begin position="125"/>
        <end position="134"/>
    </location>
</feature>
<evidence type="ECO:0000313" key="2">
    <source>
        <dbReference type="EnsemblMetazoa" id="RPRC004243-PA"/>
    </source>
</evidence>
<organism evidence="2 3">
    <name type="scientific">Rhodnius prolixus</name>
    <name type="common">Triatomid bug</name>
    <dbReference type="NCBI Taxonomy" id="13249"/>
    <lineage>
        <taxon>Eukaryota</taxon>
        <taxon>Metazoa</taxon>
        <taxon>Ecdysozoa</taxon>
        <taxon>Arthropoda</taxon>
        <taxon>Hexapoda</taxon>
        <taxon>Insecta</taxon>
        <taxon>Pterygota</taxon>
        <taxon>Neoptera</taxon>
        <taxon>Paraneoptera</taxon>
        <taxon>Hemiptera</taxon>
        <taxon>Heteroptera</taxon>
        <taxon>Panheteroptera</taxon>
        <taxon>Cimicomorpha</taxon>
        <taxon>Reduviidae</taxon>
        <taxon>Triatominae</taxon>
        <taxon>Rhodnius</taxon>
    </lineage>
</organism>
<feature type="region of interest" description="Disordered" evidence="1">
    <location>
        <begin position="1"/>
        <end position="153"/>
    </location>
</feature>
<evidence type="ECO:0000256" key="1">
    <source>
        <dbReference type="SAM" id="MobiDB-lite"/>
    </source>
</evidence>
<evidence type="ECO:0000313" key="3">
    <source>
        <dbReference type="Proteomes" id="UP000015103"/>
    </source>
</evidence>